<dbReference type="AlphaFoldDB" id="A0A414QMN9"/>
<accession>A0A414QMN9</accession>
<name>A0A414QMN9_9FIRM</name>
<gene>
    <name evidence="1" type="ORF">DW656_12155</name>
</gene>
<dbReference type="RefSeq" id="WP_118199327.1">
    <property type="nucleotide sequence ID" value="NZ_QRHO01000018.1"/>
</dbReference>
<evidence type="ECO:0000313" key="1">
    <source>
        <dbReference type="EMBL" id="RHF82032.1"/>
    </source>
</evidence>
<proteinExistence type="predicted"/>
<dbReference type="EMBL" id="QRHO01000018">
    <property type="protein sequence ID" value="RHF82032.1"/>
    <property type="molecule type" value="Genomic_DNA"/>
</dbReference>
<evidence type="ECO:0000313" key="2">
    <source>
        <dbReference type="Proteomes" id="UP000284579"/>
    </source>
</evidence>
<organism evidence="1 2">
    <name type="scientific">Coprococcus comes</name>
    <dbReference type="NCBI Taxonomy" id="410072"/>
    <lineage>
        <taxon>Bacteria</taxon>
        <taxon>Bacillati</taxon>
        <taxon>Bacillota</taxon>
        <taxon>Clostridia</taxon>
        <taxon>Lachnospirales</taxon>
        <taxon>Lachnospiraceae</taxon>
        <taxon>Coprococcus</taxon>
    </lineage>
</organism>
<comment type="caution">
    <text evidence="1">The sequence shown here is derived from an EMBL/GenBank/DDBJ whole genome shotgun (WGS) entry which is preliminary data.</text>
</comment>
<reference evidence="1 2" key="1">
    <citation type="submission" date="2018-08" db="EMBL/GenBank/DDBJ databases">
        <title>A genome reference for cultivated species of the human gut microbiota.</title>
        <authorList>
            <person name="Zou Y."/>
            <person name="Xue W."/>
            <person name="Luo G."/>
        </authorList>
    </citation>
    <scope>NUCLEOTIDE SEQUENCE [LARGE SCALE GENOMIC DNA]</scope>
    <source>
        <strain evidence="1 2">AM23-3</strain>
    </source>
</reference>
<sequence length="142" mass="14718">MLNVIAKAAQTVAVNQNVVFTNTRVKSRRCACASGWLNHDDGSGLFEVTNRGNLPMAVEVEFNANVSAAAAGATALTIELNGEAIGGTEMDYTVATAEVYQNVKASTLIAIPSGSSFTISVGNISATSVLVKDANIIIKKLA</sequence>
<protein>
    <submittedName>
        <fullName evidence="1">Uncharacterized protein</fullName>
    </submittedName>
</protein>
<dbReference type="Proteomes" id="UP000284579">
    <property type="component" value="Unassembled WGS sequence"/>
</dbReference>